<organism evidence="1 2">
    <name type="scientific">Lecanicillium saksenae</name>
    <dbReference type="NCBI Taxonomy" id="468837"/>
    <lineage>
        <taxon>Eukaryota</taxon>
        <taxon>Fungi</taxon>
        <taxon>Dikarya</taxon>
        <taxon>Ascomycota</taxon>
        <taxon>Pezizomycotina</taxon>
        <taxon>Sordariomycetes</taxon>
        <taxon>Hypocreomycetidae</taxon>
        <taxon>Hypocreales</taxon>
        <taxon>Cordycipitaceae</taxon>
        <taxon>Lecanicillium</taxon>
    </lineage>
</organism>
<reference evidence="1" key="1">
    <citation type="submission" date="2022-07" db="EMBL/GenBank/DDBJ databases">
        <title>Genome Sequence of Lecanicillium saksenae.</title>
        <authorList>
            <person name="Buettner E."/>
        </authorList>
    </citation>
    <scope>NUCLEOTIDE SEQUENCE</scope>
    <source>
        <strain evidence="1">VT-O1</strain>
    </source>
</reference>
<sequence>MMAQLQTLLQASLIATLAHNLFTENVTLIKLRTMYSITLSTSATAPKNHPNREGDPSMWSSSPCDDPITTTLLMLIAHYIPSYQQASQSHLASPSTSQHLHGSKMANMSDFESEGITVLDAFDNGIIHMDYFGQGVQVYINAESPTHTRGAYRTLRRKLMEAARAFSHAIRVAPNPGTSRAARRTIRRALAPLLHACVAPGLAPGLAPDRDDEGRLYLAWCIYSGVQSFILAQGCDGRVYLVEMPSPEETVLGSATTAGLGNEFMANSRWPAFMSYRLALDVASVSLESITGTVTLPPQQVRHTCLALRDVSGSSRAAAAGAGASMAPMLDVLNRATDLRMVLSRDERRVFCIPVLIGYICHTETHARGVWHTYVFGCVVELIDGAKSWWSLRQRERTGRQRRWARRIQATIRTLHENGMAWGSASGERRGSRGRVLMESVDVDGEGRPWLVRNYAAVAVIRERGAIASDVAAVEELQAMQ</sequence>
<accession>A0ACC1R3J4</accession>
<evidence type="ECO:0000313" key="1">
    <source>
        <dbReference type="EMBL" id="KAJ3497366.1"/>
    </source>
</evidence>
<dbReference type="EMBL" id="JANAKD010000116">
    <property type="protein sequence ID" value="KAJ3497366.1"/>
    <property type="molecule type" value="Genomic_DNA"/>
</dbReference>
<protein>
    <submittedName>
        <fullName evidence="1">Uncharacterized protein</fullName>
    </submittedName>
</protein>
<keyword evidence="2" id="KW-1185">Reference proteome</keyword>
<proteinExistence type="predicted"/>
<comment type="caution">
    <text evidence="1">The sequence shown here is derived from an EMBL/GenBank/DDBJ whole genome shotgun (WGS) entry which is preliminary data.</text>
</comment>
<name>A0ACC1R3J4_9HYPO</name>
<dbReference type="Proteomes" id="UP001148737">
    <property type="component" value="Unassembled WGS sequence"/>
</dbReference>
<gene>
    <name evidence="1" type="ORF">NLG97_g1961</name>
</gene>
<evidence type="ECO:0000313" key="2">
    <source>
        <dbReference type="Proteomes" id="UP001148737"/>
    </source>
</evidence>